<proteinExistence type="predicted"/>
<evidence type="ECO:0000313" key="3">
    <source>
        <dbReference type="Proteomes" id="UP000050465"/>
    </source>
</evidence>
<dbReference type="SUPFAM" id="SSF47413">
    <property type="entry name" value="lambda repressor-like DNA-binding domains"/>
    <property type="match status" value="1"/>
</dbReference>
<name>A0A0P8DJ50_9CYAN</name>
<dbReference type="PATRIC" id="fig|1666911.3.peg.2966"/>
<evidence type="ECO:0000259" key="1">
    <source>
        <dbReference type="PROSITE" id="PS50943"/>
    </source>
</evidence>
<dbReference type="SMART" id="SM00530">
    <property type="entry name" value="HTH_XRE"/>
    <property type="match status" value="1"/>
</dbReference>
<sequence length="157" mass="18171">MKVGSKYYPLFEYLQHCNQTPITLTLTEIEHLLQSSLPASAYKRDWWGNRDSAPVIQAKAWIEAGYHVEAIDLSAQTVTFSKFQANYSVRRINDTILWDQNAVRALRKHMNLTQAKFAQELGVRRQTVSEWENGVYEPDRSTAKHLELIAKQKQFEG</sequence>
<dbReference type="Pfam" id="PF01381">
    <property type="entry name" value="HTH_3"/>
    <property type="match status" value="1"/>
</dbReference>
<dbReference type="Proteomes" id="UP000050465">
    <property type="component" value="Unassembled WGS sequence"/>
</dbReference>
<dbReference type="Pfam" id="PF24698">
    <property type="entry name" value="DUF7662"/>
    <property type="match status" value="1"/>
</dbReference>
<dbReference type="InterPro" id="IPR001387">
    <property type="entry name" value="Cro/C1-type_HTH"/>
</dbReference>
<reference evidence="2 3" key="1">
    <citation type="submission" date="2015-09" db="EMBL/GenBank/DDBJ databases">
        <title>Identification and resolution of microdiversity through metagenomic sequencing of parallel consortia.</title>
        <authorList>
            <person name="Nelson W.C."/>
            <person name="Romine M.F."/>
            <person name="Lindemann S.R."/>
        </authorList>
    </citation>
    <scope>NUCLEOTIDE SEQUENCE [LARGE SCALE GENOMIC DNA]</scope>
    <source>
        <strain evidence="2">Ana</strain>
    </source>
</reference>
<dbReference type="CDD" id="cd00093">
    <property type="entry name" value="HTH_XRE"/>
    <property type="match status" value="1"/>
</dbReference>
<protein>
    <submittedName>
        <fullName evidence="2">Putative transcriptional regulator</fullName>
    </submittedName>
</protein>
<dbReference type="GO" id="GO:0003677">
    <property type="term" value="F:DNA binding"/>
    <property type="evidence" value="ECO:0007669"/>
    <property type="project" value="InterPro"/>
</dbReference>
<organism evidence="2 3">
    <name type="scientific">Phormidesmis priestleyi Ana</name>
    <dbReference type="NCBI Taxonomy" id="1666911"/>
    <lineage>
        <taxon>Bacteria</taxon>
        <taxon>Bacillati</taxon>
        <taxon>Cyanobacteriota</taxon>
        <taxon>Cyanophyceae</taxon>
        <taxon>Leptolyngbyales</taxon>
        <taxon>Leptolyngbyaceae</taxon>
        <taxon>Phormidesmis</taxon>
    </lineage>
</organism>
<dbReference type="InterPro" id="IPR010982">
    <property type="entry name" value="Lambda_DNA-bd_dom_sf"/>
</dbReference>
<comment type="caution">
    <text evidence="2">The sequence shown here is derived from an EMBL/GenBank/DDBJ whole genome shotgun (WGS) entry which is preliminary data.</text>
</comment>
<dbReference type="InterPro" id="IPR056079">
    <property type="entry name" value="DUF7662"/>
</dbReference>
<dbReference type="Gene3D" id="1.10.260.40">
    <property type="entry name" value="lambda repressor-like DNA-binding domains"/>
    <property type="match status" value="1"/>
</dbReference>
<dbReference type="AlphaFoldDB" id="A0A0P8DJ50"/>
<accession>A0A0P8DJ50</accession>
<dbReference type="EMBL" id="LJZR01000004">
    <property type="protein sequence ID" value="KPQ36808.1"/>
    <property type="molecule type" value="Genomic_DNA"/>
</dbReference>
<gene>
    <name evidence="2" type="ORF">HLUCCA11_04780</name>
</gene>
<evidence type="ECO:0000313" key="2">
    <source>
        <dbReference type="EMBL" id="KPQ36808.1"/>
    </source>
</evidence>
<dbReference type="STRING" id="1666911.HLUCCA11_04780"/>
<feature type="domain" description="HTH cro/C1-type" evidence="1">
    <location>
        <begin position="103"/>
        <end position="144"/>
    </location>
</feature>
<dbReference type="PROSITE" id="PS50943">
    <property type="entry name" value="HTH_CROC1"/>
    <property type="match status" value="1"/>
</dbReference>